<keyword evidence="5 9" id="KW-0653">Protein transport</keyword>
<dbReference type="GO" id="GO:0006605">
    <property type="term" value="P:protein targeting"/>
    <property type="evidence" value="ECO:0007669"/>
    <property type="project" value="UniProtKB-UniRule"/>
</dbReference>
<dbReference type="GO" id="GO:0005886">
    <property type="term" value="C:plasma membrane"/>
    <property type="evidence" value="ECO:0007669"/>
    <property type="project" value="UniProtKB-SubCell"/>
</dbReference>
<dbReference type="PANTHER" id="PTHR33910">
    <property type="entry name" value="PROTEIN TRANSLOCASE SUBUNIT SECE"/>
    <property type="match status" value="1"/>
</dbReference>
<dbReference type="HAMAP" id="MF_00422">
    <property type="entry name" value="SecE"/>
    <property type="match status" value="1"/>
</dbReference>
<evidence type="ECO:0000256" key="1">
    <source>
        <dbReference type="ARBA" id="ARBA00004370"/>
    </source>
</evidence>
<comment type="function">
    <text evidence="9">Essential subunit of the Sec protein translocation channel SecYEG. Clamps together the 2 halves of SecY. May contact the channel plug during translocation.</text>
</comment>
<feature type="transmembrane region" description="Helical" evidence="9">
    <location>
        <begin position="28"/>
        <end position="56"/>
    </location>
</feature>
<protein>
    <recommendedName>
        <fullName evidence="9">Protein translocase subunit SecE</fullName>
    </recommendedName>
</protein>
<dbReference type="Proteomes" id="UP000057158">
    <property type="component" value="Chromosome"/>
</dbReference>
<dbReference type="PRINTS" id="PR01650">
    <property type="entry name" value="SECETRNLCASE"/>
</dbReference>
<dbReference type="PATRIC" id="fig|1603606.3.peg.3091"/>
<evidence type="ECO:0000256" key="8">
    <source>
        <dbReference type="ARBA" id="ARBA00023136"/>
    </source>
</evidence>
<comment type="subcellular location">
    <subcellularLocation>
        <location evidence="9">Cell membrane</location>
        <topology evidence="9">Single-pass membrane protein</topology>
    </subcellularLocation>
    <subcellularLocation>
        <location evidence="1">Membrane</location>
    </subcellularLocation>
</comment>
<dbReference type="PANTHER" id="PTHR33910:SF1">
    <property type="entry name" value="PROTEIN TRANSLOCASE SUBUNIT SECE"/>
    <property type="match status" value="1"/>
</dbReference>
<name>A0A0M4D8E2_9BACT</name>
<dbReference type="AlphaFoldDB" id="A0A0M4D8E2"/>
<organism evidence="10 11">
    <name type="scientific">Desulfuromonas soudanensis</name>
    <dbReference type="NCBI Taxonomy" id="1603606"/>
    <lineage>
        <taxon>Bacteria</taxon>
        <taxon>Pseudomonadati</taxon>
        <taxon>Thermodesulfobacteriota</taxon>
        <taxon>Desulfuromonadia</taxon>
        <taxon>Desulfuromonadales</taxon>
        <taxon>Desulfuromonadaceae</taxon>
        <taxon>Desulfuromonas</taxon>
    </lineage>
</organism>
<evidence type="ECO:0000256" key="2">
    <source>
        <dbReference type="ARBA" id="ARBA00022448"/>
    </source>
</evidence>
<comment type="similarity">
    <text evidence="9">Belongs to the SecE/SEC61-gamma family.</text>
</comment>
<keyword evidence="4 9" id="KW-0812">Transmembrane</keyword>
<keyword evidence="7 9" id="KW-0811">Translocation</keyword>
<dbReference type="InterPro" id="IPR001901">
    <property type="entry name" value="Translocase_SecE/Sec61-g"/>
</dbReference>
<dbReference type="KEGG" id="des:DSOUD_2861"/>
<dbReference type="GO" id="GO:0065002">
    <property type="term" value="P:intracellular protein transmembrane transport"/>
    <property type="evidence" value="ECO:0007669"/>
    <property type="project" value="UniProtKB-UniRule"/>
</dbReference>
<dbReference type="STRING" id="1603606.DSOUD_2861"/>
<dbReference type="Pfam" id="PF00584">
    <property type="entry name" value="SecE"/>
    <property type="match status" value="1"/>
</dbReference>
<evidence type="ECO:0000313" key="10">
    <source>
        <dbReference type="EMBL" id="ALC17597.1"/>
    </source>
</evidence>
<evidence type="ECO:0000256" key="7">
    <source>
        <dbReference type="ARBA" id="ARBA00023010"/>
    </source>
</evidence>
<accession>A0A0M4D8E2</accession>
<dbReference type="GO" id="GO:0008320">
    <property type="term" value="F:protein transmembrane transporter activity"/>
    <property type="evidence" value="ECO:0007669"/>
    <property type="project" value="UniProtKB-UniRule"/>
</dbReference>
<dbReference type="GO" id="GO:0043952">
    <property type="term" value="P:protein transport by the Sec complex"/>
    <property type="evidence" value="ECO:0007669"/>
    <property type="project" value="UniProtKB-UniRule"/>
</dbReference>
<sequence>MLGKTTQFLSNVKVELEKVTWPTRKDTYASTLVVIALVLAVAVFLWGVDSVLSAVIRTLLR</sequence>
<evidence type="ECO:0000256" key="3">
    <source>
        <dbReference type="ARBA" id="ARBA00022475"/>
    </source>
</evidence>
<evidence type="ECO:0000256" key="9">
    <source>
        <dbReference type="HAMAP-Rule" id="MF_00422"/>
    </source>
</evidence>
<evidence type="ECO:0000256" key="5">
    <source>
        <dbReference type="ARBA" id="ARBA00022927"/>
    </source>
</evidence>
<keyword evidence="6 9" id="KW-1133">Transmembrane helix</keyword>
<dbReference type="GO" id="GO:0009306">
    <property type="term" value="P:protein secretion"/>
    <property type="evidence" value="ECO:0007669"/>
    <property type="project" value="UniProtKB-UniRule"/>
</dbReference>
<dbReference type="EMBL" id="CP010802">
    <property type="protein sequence ID" value="ALC17597.1"/>
    <property type="molecule type" value="Genomic_DNA"/>
</dbReference>
<dbReference type="NCBIfam" id="TIGR00964">
    <property type="entry name" value="secE_bact"/>
    <property type="match status" value="1"/>
</dbReference>
<evidence type="ECO:0000313" key="11">
    <source>
        <dbReference type="Proteomes" id="UP000057158"/>
    </source>
</evidence>
<evidence type="ECO:0000256" key="4">
    <source>
        <dbReference type="ARBA" id="ARBA00022692"/>
    </source>
</evidence>
<keyword evidence="3 9" id="KW-1003">Cell membrane</keyword>
<proteinExistence type="inferred from homology"/>
<dbReference type="Gene3D" id="1.20.5.1030">
    <property type="entry name" value="Preprotein translocase secy subunit"/>
    <property type="match status" value="1"/>
</dbReference>
<keyword evidence="11" id="KW-1185">Reference proteome</keyword>
<gene>
    <name evidence="9 10" type="primary">secE</name>
    <name evidence="10" type="ORF">DSOUD_2861</name>
</gene>
<dbReference type="InterPro" id="IPR038379">
    <property type="entry name" value="SecE_sf"/>
</dbReference>
<keyword evidence="2 9" id="KW-0813">Transport</keyword>
<keyword evidence="8 9" id="KW-0472">Membrane</keyword>
<reference evidence="10 11" key="1">
    <citation type="submission" date="2015-07" db="EMBL/GenBank/DDBJ databases">
        <title>Isolation and Genomic Characterization of a Novel Halophilic Metal-Reducing Deltaproteobacterium from the Deep Subsurface.</title>
        <authorList>
            <person name="Badalamenti J.P."/>
            <person name="Summers Z.M."/>
            <person name="Gralnick J.A."/>
            <person name="Bond D.R."/>
        </authorList>
    </citation>
    <scope>NUCLEOTIDE SEQUENCE [LARGE SCALE GENOMIC DNA]</scope>
    <source>
        <strain evidence="10 11">WTL</strain>
    </source>
</reference>
<dbReference type="InterPro" id="IPR005807">
    <property type="entry name" value="SecE_bac"/>
</dbReference>
<evidence type="ECO:0000256" key="6">
    <source>
        <dbReference type="ARBA" id="ARBA00022989"/>
    </source>
</evidence>
<dbReference type="OrthoDB" id="9812738at2"/>
<dbReference type="RefSeq" id="WP_053551596.1">
    <property type="nucleotide sequence ID" value="NZ_CP010802.1"/>
</dbReference>
<comment type="subunit">
    <text evidence="9">Component of the Sec protein translocase complex. Heterotrimer consisting of SecY, SecE and SecG subunits. The heterotrimers can form oligomers, although 1 heterotrimer is thought to be able to translocate proteins. Interacts with the ribosome. Interacts with SecDF, and other proteins may be involved. Interacts with SecA.</text>
</comment>